<sequence length="248" mass="27828">AEDSGITVDQLNEWNKNTWKWHGCDPPYPFPEQKVWVSAGNPPVPDSNPKDGPGYNKEYLNEGSNTLSSNYNTASSIDSRRKTSISSSRPNLKVFSSKSKQDANSSNTNLSAHYTQTPSKIIRKSFAEHRTELDELQTGMVELKMQLTMKKQSELELSERQIKVLNHRILEVESNEISLQDQLAQALKFSLVSVTQANISSSPLNSLEPNHYLSSPHSNGYSNDHHHDYPESEKLDSTLRKITGKGKA</sequence>
<evidence type="ECO:0000256" key="1">
    <source>
        <dbReference type="SAM" id="Coils"/>
    </source>
</evidence>
<feature type="compositionally biased region" description="Polar residues" evidence="2">
    <location>
        <begin position="203"/>
        <end position="222"/>
    </location>
</feature>
<evidence type="ECO:0000256" key="2">
    <source>
        <dbReference type="SAM" id="MobiDB-lite"/>
    </source>
</evidence>
<reference evidence="3 4" key="1">
    <citation type="journal article" date="2015" name="Genome Biol. Evol.">
        <title>Phylogenomic analyses indicate that early fungi evolved digesting cell walls of algal ancestors of land plants.</title>
        <authorList>
            <person name="Chang Y."/>
            <person name="Wang S."/>
            <person name="Sekimoto S."/>
            <person name="Aerts A.L."/>
            <person name="Choi C."/>
            <person name="Clum A."/>
            <person name="LaButti K.M."/>
            <person name="Lindquist E.A."/>
            <person name="Yee Ngan C."/>
            <person name="Ohm R.A."/>
            <person name="Salamov A.A."/>
            <person name="Grigoriev I.V."/>
            <person name="Spatafora J.W."/>
            <person name="Berbee M.L."/>
        </authorList>
    </citation>
    <scope>NUCLEOTIDE SEQUENCE [LARGE SCALE GENOMIC DNA]</scope>
    <source>
        <strain evidence="3 4">NRRL 28638</strain>
    </source>
</reference>
<feature type="region of interest" description="Disordered" evidence="2">
    <location>
        <begin position="203"/>
        <end position="248"/>
    </location>
</feature>
<feature type="coiled-coil region" evidence="1">
    <location>
        <begin position="126"/>
        <end position="175"/>
    </location>
</feature>
<dbReference type="AlphaFoldDB" id="A0A137PDT8"/>
<feature type="region of interest" description="Disordered" evidence="2">
    <location>
        <begin position="31"/>
        <end position="114"/>
    </location>
</feature>
<keyword evidence="1" id="KW-0175">Coiled coil</keyword>
<keyword evidence="4" id="KW-1185">Reference proteome</keyword>
<evidence type="ECO:0000313" key="4">
    <source>
        <dbReference type="Proteomes" id="UP000070444"/>
    </source>
</evidence>
<evidence type="ECO:0000313" key="3">
    <source>
        <dbReference type="EMBL" id="KXN73150.1"/>
    </source>
</evidence>
<accession>A0A137PDT8</accession>
<feature type="compositionally biased region" description="Polar residues" evidence="2">
    <location>
        <begin position="84"/>
        <end position="114"/>
    </location>
</feature>
<feature type="compositionally biased region" description="Basic and acidic residues" evidence="2">
    <location>
        <begin position="223"/>
        <end position="239"/>
    </location>
</feature>
<dbReference type="EMBL" id="KQ964440">
    <property type="protein sequence ID" value="KXN73150.1"/>
    <property type="molecule type" value="Genomic_DNA"/>
</dbReference>
<proteinExistence type="predicted"/>
<organism evidence="3 4">
    <name type="scientific">Conidiobolus coronatus (strain ATCC 28846 / CBS 209.66 / NRRL 28638)</name>
    <name type="common">Delacroixia coronata</name>
    <dbReference type="NCBI Taxonomy" id="796925"/>
    <lineage>
        <taxon>Eukaryota</taxon>
        <taxon>Fungi</taxon>
        <taxon>Fungi incertae sedis</taxon>
        <taxon>Zoopagomycota</taxon>
        <taxon>Entomophthoromycotina</taxon>
        <taxon>Entomophthoromycetes</taxon>
        <taxon>Entomophthorales</taxon>
        <taxon>Ancylistaceae</taxon>
        <taxon>Conidiobolus</taxon>
    </lineage>
</organism>
<feature type="compositionally biased region" description="Polar residues" evidence="2">
    <location>
        <begin position="62"/>
        <end position="77"/>
    </location>
</feature>
<dbReference type="OrthoDB" id="73875at2759"/>
<protein>
    <submittedName>
        <fullName evidence="3">Uncharacterized protein</fullName>
    </submittedName>
</protein>
<name>A0A137PDT8_CONC2</name>
<feature type="non-terminal residue" evidence="3">
    <location>
        <position position="1"/>
    </location>
</feature>
<gene>
    <name evidence="3" type="ORF">CONCODRAFT_3814</name>
</gene>
<dbReference type="Proteomes" id="UP000070444">
    <property type="component" value="Unassembled WGS sequence"/>
</dbReference>